<proteinExistence type="inferred from homology"/>
<sequence length="498" mass="55313">MKKEENPQIDHSPTLSNDLSSNLERIETTLGPTPDLKLLRYEIRGESLSILYMADLVDSDKLQNILKSIKYIKYAPPVDSSLFEQIYSDIYLTAQTFKVSRFDDVINHLLNGKTIILLNSINEGLSVDTYGGKVRAIEEPQTESLIRGPKVSFTEEIGVNISMIRRQITDKNLKIETFVIGERGKKKVALLYIGDVINPAIVDEARHRLEHISIDAPIDSGIIEQSIEDNFLSPFPQFISTERPDKVALSLLQGRLAIIPNQTANALIAPISILDTVQSPEDYYERWHIGSLLRMLRALAVFISLFLPSFYIALVSFHQGLIPSRLAFSIAASREGVPFPAFVEALMMAITMELLREAGLRLPKPIGQTIGIVGGIVIGEAAVQAGIVSTVMVIVIAITAIASFTLPVYSMGVTYRILLFSFIFAAGMMGLYGISLAFIVLVIHIVNLTSLGIPYAAPLAPIFINDWKELFLRLPISFIKKRPVFLDPVDEVRSEKEE</sequence>
<dbReference type="GO" id="GO:0005886">
    <property type="term" value="C:plasma membrane"/>
    <property type="evidence" value="ECO:0007669"/>
    <property type="project" value="UniProtKB-SubCell"/>
</dbReference>
<dbReference type="RefSeq" id="WP_066397760.1">
    <property type="nucleotide sequence ID" value="NZ_CP015378.1"/>
</dbReference>
<evidence type="ECO:0000313" key="4">
    <source>
        <dbReference type="EMBL" id="ANC78510.1"/>
    </source>
</evidence>
<keyword evidence="3" id="KW-1133">Transmembrane helix</keyword>
<evidence type="ECO:0000256" key="3">
    <source>
        <dbReference type="SAM" id="Phobius"/>
    </source>
</evidence>
<name>A0A160IQP7_9BACL</name>
<comment type="similarity">
    <text evidence="1">Belongs to the GerABKA family.</text>
</comment>
<dbReference type="PANTHER" id="PTHR22550">
    <property type="entry name" value="SPORE GERMINATION PROTEIN"/>
    <property type="match status" value="1"/>
</dbReference>
<accession>A0A160IQP7</accession>
<feature type="transmembrane region" description="Helical" evidence="3">
    <location>
        <begin position="417"/>
        <end position="446"/>
    </location>
</feature>
<keyword evidence="5" id="KW-1185">Reference proteome</keyword>
<evidence type="ECO:0000313" key="5">
    <source>
        <dbReference type="Proteomes" id="UP000076623"/>
    </source>
</evidence>
<evidence type="ECO:0000256" key="2">
    <source>
        <dbReference type="ARBA" id="ARBA00023136"/>
    </source>
</evidence>
<keyword evidence="2 3" id="KW-0472">Membrane</keyword>
<dbReference type="GO" id="GO:0009847">
    <property type="term" value="P:spore germination"/>
    <property type="evidence" value="ECO:0007669"/>
    <property type="project" value="UniProtKB-UniRule"/>
</dbReference>
<dbReference type="PANTHER" id="PTHR22550:SF5">
    <property type="entry name" value="LEUCINE ZIPPER PROTEIN 4"/>
    <property type="match status" value="1"/>
</dbReference>
<feature type="transmembrane region" description="Helical" evidence="3">
    <location>
        <begin position="296"/>
        <end position="317"/>
    </location>
</feature>
<dbReference type="Proteomes" id="UP000076623">
    <property type="component" value="Chromosome"/>
</dbReference>
<protein>
    <recommendedName>
        <fullName evidence="6">Spore germination protein</fullName>
    </recommendedName>
</protein>
<keyword evidence="3" id="KW-0812">Transmembrane</keyword>
<dbReference type="STRING" id="1221500.ABE65_017565"/>
<gene>
    <name evidence="4" type="ORF">ABE65_017565</name>
</gene>
<dbReference type="InterPro" id="IPR050768">
    <property type="entry name" value="UPF0353/GerABKA_families"/>
</dbReference>
<dbReference type="Pfam" id="PF03323">
    <property type="entry name" value="GerA"/>
    <property type="match status" value="1"/>
</dbReference>
<organism evidence="4 5">
    <name type="scientific">Fictibacillus phosphorivorans</name>
    <dbReference type="NCBI Taxonomy" id="1221500"/>
    <lineage>
        <taxon>Bacteria</taxon>
        <taxon>Bacillati</taxon>
        <taxon>Bacillota</taxon>
        <taxon>Bacilli</taxon>
        <taxon>Bacillales</taxon>
        <taxon>Fictibacillaceae</taxon>
        <taxon>Fictibacillus</taxon>
    </lineage>
</organism>
<dbReference type="KEGG" id="fpn:ABE65_017565"/>
<reference evidence="4 5" key="1">
    <citation type="submission" date="2016-04" db="EMBL/GenBank/DDBJ databases">
        <title>Complete genome sequence of Fictibacillus phosphorivorans G25-29, a strain toxic to nematodes.</title>
        <authorList>
            <person name="Zheng Z."/>
        </authorList>
    </citation>
    <scope>NUCLEOTIDE SEQUENCE [LARGE SCALE GENOMIC DNA]</scope>
    <source>
        <strain evidence="4 5">G25-29</strain>
    </source>
</reference>
<dbReference type="InterPro" id="IPR004995">
    <property type="entry name" value="Spore_Ger"/>
</dbReference>
<dbReference type="AlphaFoldDB" id="A0A160IQP7"/>
<dbReference type="PIRSF" id="PIRSF005690">
    <property type="entry name" value="GerBA"/>
    <property type="match status" value="1"/>
</dbReference>
<feature type="transmembrane region" description="Helical" evidence="3">
    <location>
        <begin position="391"/>
        <end position="410"/>
    </location>
</feature>
<evidence type="ECO:0008006" key="6">
    <source>
        <dbReference type="Google" id="ProtNLM"/>
    </source>
</evidence>
<evidence type="ECO:0000256" key="1">
    <source>
        <dbReference type="ARBA" id="ARBA00005278"/>
    </source>
</evidence>
<dbReference type="EMBL" id="CP015378">
    <property type="protein sequence ID" value="ANC78510.1"/>
    <property type="molecule type" value="Genomic_DNA"/>
</dbReference>